<dbReference type="GO" id="GO:0005975">
    <property type="term" value="P:carbohydrate metabolic process"/>
    <property type="evidence" value="ECO:0007669"/>
    <property type="project" value="InterPro"/>
</dbReference>
<gene>
    <name evidence="6" type="ORF">HDF17_000821</name>
</gene>
<keyword evidence="7" id="KW-1185">Reference proteome</keyword>
<dbReference type="PANTHER" id="PTHR36306">
    <property type="entry name" value="ALPHA-AMYLASE-RELATED-RELATED"/>
    <property type="match status" value="1"/>
</dbReference>
<dbReference type="InterPro" id="IPR021923">
    <property type="entry name" value="DUF3536"/>
</dbReference>
<evidence type="ECO:0000313" key="7">
    <source>
        <dbReference type="Proteomes" id="UP000589520"/>
    </source>
</evidence>
<dbReference type="RefSeq" id="WP_179488016.1">
    <property type="nucleotide sequence ID" value="NZ_JACCCW010000001.1"/>
</dbReference>
<accession>A0A7Y9TFN8</accession>
<feature type="domain" description="Glycoside hydrolase family 57 N-terminal" evidence="5">
    <location>
        <begin position="134"/>
        <end position="359"/>
    </location>
</feature>
<dbReference type="AlphaFoldDB" id="A0A7Y9TFN8"/>
<protein>
    <submittedName>
        <fullName evidence="6">Alpha-amylase/alpha-mannosidase (GH57 family)</fullName>
    </submittedName>
</protein>
<dbReference type="InterPro" id="IPR052046">
    <property type="entry name" value="GH57_Enzymes"/>
</dbReference>
<sequence length="921" mass="102623">MPQPDPKQKSSRRRTAAAAPFAAAEPASRYICIHGHFYQPPRENPWLETVEVQDSAAPYHDWNDRITAECYAPNGASRITNAQNEIVRIVNNYARMSFNFGPTLLSWLSDNAPRTYRMILDADKASAHRYGGHGSAIAQVYNHIIMPLATERDALTQIRWGIADFEHRFNRKPKGMWLAETAVNRAVLDLMAREGIEFTILAPNQCARVRRLAAWDGTERRSTDAPSSTTEPHPEPPAEQPWSETPNASVDPTQPYRIHLDEGRSIAVFFYDGPGSRAIAFEGLLNSGVTFGQRLLNGFHTSADPGAPQLSHVATDGESYGHHHKHGEMALSYAMHWIEEGQHATLTNYAEFLHKFPPRWEAEVAENTSWSCAHGVERWRSNCGCNGGKPGWNQEWRKPLREALDLLRDTTAPLAEKLAAPLLKDIWAARDAYIHVVLDRSSAAIDRFFEDHETHVLTPEERITVLELFELERHTQLMYTSCGWFFDEISGIETVQIIAYAGRVLQLAAQLFGEAAAELETEFLRILATAKSNVPDIGDGAEVYRRYVTGMKIGLEQVGAHYAISSIFRNYPEDGELFCYDLHRDSHEVFASGRGKVALGRARIRSRITEETEEICFAVLHLGDQNLSAAVKRYTAADQPAFTAFSSEVGTAMRRANLPEVIRLIDRFFAPMVEVEPTAPHIALNPTDPQPGQPASVIGAVPPGIAHTVSTPAPIAEDTNPIVYSLTSLFADEQHRILRTILDSTVSEMEDSLRKIYEDHASLLHYLTESGMATPPALAIAASFATNASVRRAIEAESFDPIEIEALLQRAATDQITLDTHLLSFAAGQRMKRAMVRLEAAAAGETSAIAALHSALTIAIALRTLPLEVNLWQSQNIWNDLLRRSDSNYWEPEWKEGFRKLGEAMNICVDRLVVEEGVSIF</sequence>
<evidence type="ECO:0000259" key="5">
    <source>
        <dbReference type="Pfam" id="PF03065"/>
    </source>
</evidence>
<dbReference type="Gene3D" id="3.20.110.10">
    <property type="entry name" value="Glycoside hydrolase 38, N terminal domain"/>
    <property type="match status" value="2"/>
</dbReference>
<feature type="region of interest" description="Disordered" evidence="4">
    <location>
        <begin position="217"/>
        <end position="255"/>
    </location>
</feature>
<evidence type="ECO:0000313" key="6">
    <source>
        <dbReference type="EMBL" id="NYF78534.1"/>
    </source>
</evidence>
<feature type="compositionally biased region" description="Polar residues" evidence="4">
    <location>
        <begin position="242"/>
        <end position="252"/>
    </location>
</feature>
<comment type="caution">
    <text evidence="6">The sequence shown here is derived from an EMBL/GenBank/DDBJ whole genome shotgun (WGS) entry which is preliminary data.</text>
</comment>
<dbReference type="InterPro" id="IPR004300">
    <property type="entry name" value="Glyco_hydro_57_N"/>
</dbReference>
<dbReference type="Proteomes" id="UP000589520">
    <property type="component" value="Unassembled WGS sequence"/>
</dbReference>
<dbReference type="Pfam" id="PF12055">
    <property type="entry name" value="DUF3536"/>
    <property type="match status" value="1"/>
</dbReference>
<comment type="similarity">
    <text evidence="1 3">Belongs to the glycosyl hydrolase 57 family.</text>
</comment>
<keyword evidence="2 3" id="KW-0119">Carbohydrate metabolism</keyword>
<evidence type="ECO:0000256" key="1">
    <source>
        <dbReference type="ARBA" id="ARBA00006821"/>
    </source>
</evidence>
<name>A0A7Y9TFN8_9BACT</name>
<dbReference type="EMBL" id="JACCCW010000001">
    <property type="protein sequence ID" value="NYF78534.1"/>
    <property type="molecule type" value="Genomic_DNA"/>
</dbReference>
<proteinExistence type="inferred from homology"/>
<dbReference type="InterPro" id="IPR027291">
    <property type="entry name" value="Glyco_hydro_38_N_sf"/>
</dbReference>
<dbReference type="PANTHER" id="PTHR36306:SF3">
    <property type="entry name" value="GLYCOSIDE HYDROLASE FAMILY 57"/>
    <property type="match status" value="1"/>
</dbReference>
<reference evidence="6 7" key="1">
    <citation type="submission" date="2020-07" db="EMBL/GenBank/DDBJ databases">
        <title>Genomic Encyclopedia of Type Strains, Phase IV (KMG-V): Genome sequencing to study the core and pangenomes of soil and plant-associated prokaryotes.</title>
        <authorList>
            <person name="Whitman W."/>
        </authorList>
    </citation>
    <scope>NUCLEOTIDE SEQUENCE [LARGE SCALE GENOMIC DNA]</scope>
    <source>
        <strain evidence="6 7">X4EP2</strain>
    </source>
</reference>
<dbReference type="CDD" id="cd10797">
    <property type="entry name" value="GH57N_APU_like_1"/>
    <property type="match status" value="1"/>
</dbReference>
<dbReference type="SUPFAM" id="SSF88713">
    <property type="entry name" value="Glycoside hydrolase/deacetylase"/>
    <property type="match status" value="1"/>
</dbReference>
<evidence type="ECO:0000256" key="4">
    <source>
        <dbReference type="SAM" id="MobiDB-lite"/>
    </source>
</evidence>
<dbReference type="GO" id="GO:0003824">
    <property type="term" value="F:catalytic activity"/>
    <property type="evidence" value="ECO:0007669"/>
    <property type="project" value="InterPro"/>
</dbReference>
<evidence type="ECO:0000256" key="3">
    <source>
        <dbReference type="RuleBase" id="RU361196"/>
    </source>
</evidence>
<organism evidence="6 7">
    <name type="scientific">Granulicella arctica</name>
    <dbReference type="NCBI Taxonomy" id="940613"/>
    <lineage>
        <taxon>Bacteria</taxon>
        <taxon>Pseudomonadati</taxon>
        <taxon>Acidobacteriota</taxon>
        <taxon>Terriglobia</taxon>
        <taxon>Terriglobales</taxon>
        <taxon>Acidobacteriaceae</taxon>
        <taxon>Granulicella</taxon>
    </lineage>
</organism>
<dbReference type="Pfam" id="PF03065">
    <property type="entry name" value="Glyco_hydro_57"/>
    <property type="match status" value="1"/>
</dbReference>
<evidence type="ECO:0000256" key="2">
    <source>
        <dbReference type="ARBA" id="ARBA00023277"/>
    </source>
</evidence>
<dbReference type="InterPro" id="IPR011330">
    <property type="entry name" value="Glyco_hydro/deAcase_b/a-brl"/>
</dbReference>